<accession>A0A9D4I9C1</accession>
<dbReference type="EMBL" id="JAIWYP010000010">
    <property type="protein sequence ID" value="KAH3751572.1"/>
    <property type="molecule type" value="Genomic_DNA"/>
</dbReference>
<gene>
    <name evidence="1" type="ORF">DPMN_186139</name>
</gene>
<proteinExistence type="predicted"/>
<dbReference type="Proteomes" id="UP000828390">
    <property type="component" value="Unassembled WGS sequence"/>
</dbReference>
<evidence type="ECO:0000313" key="2">
    <source>
        <dbReference type="Proteomes" id="UP000828390"/>
    </source>
</evidence>
<organism evidence="1 2">
    <name type="scientific">Dreissena polymorpha</name>
    <name type="common">Zebra mussel</name>
    <name type="synonym">Mytilus polymorpha</name>
    <dbReference type="NCBI Taxonomy" id="45954"/>
    <lineage>
        <taxon>Eukaryota</taxon>
        <taxon>Metazoa</taxon>
        <taxon>Spiralia</taxon>
        <taxon>Lophotrochozoa</taxon>
        <taxon>Mollusca</taxon>
        <taxon>Bivalvia</taxon>
        <taxon>Autobranchia</taxon>
        <taxon>Heteroconchia</taxon>
        <taxon>Euheterodonta</taxon>
        <taxon>Imparidentia</taxon>
        <taxon>Neoheterodontei</taxon>
        <taxon>Myida</taxon>
        <taxon>Dreissenoidea</taxon>
        <taxon>Dreissenidae</taxon>
        <taxon>Dreissena</taxon>
    </lineage>
</organism>
<comment type="caution">
    <text evidence="1">The sequence shown here is derived from an EMBL/GenBank/DDBJ whole genome shotgun (WGS) entry which is preliminary data.</text>
</comment>
<dbReference type="AlphaFoldDB" id="A0A9D4I9C1"/>
<evidence type="ECO:0000313" key="1">
    <source>
        <dbReference type="EMBL" id="KAH3751572.1"/>
    </source>
</evidence>
<sequence>MACETGHRCVPWSEGLHTFIQKQGRLCSQVEENTGLRLPNSQAELREAVWVQKAMYENKVRHSTLEIGDRVLIKNVTPKGKFDDKWQREPYLVMDIPFQNLQVYRVNKEKG</sequence>
<name>A0A9D4I9C1_DREPO</name>
<reference evidence="1" key="1">
    <citation type="journal article" date="2019" name="bioRxiv">
        <title>The Genome of the Zebra Mussel, Dreissena polymorpha: A Resource for Invasive Species Research.</title>
        <authorList>
            <person name="McCartney M.A."/>
            <person name="Auch B."/>
            <person name="Kono T."/>
            <person name="Mallez S."/>
            <person name="Zhang Y."/>
            <person name="Obille A."/>
            <person name="Becker A."/>
            <person name="Abrahante J.E."/>
            <person name="Garbe J."/>
            <person name="Badalamenti J.P."/>
            <person name="Herman A."/>
            <person name="Mangelson H."/>
            <person name="Liachko I."/>
            <person name="Sullivan S."/>
            <person name="Sone E.D."/>
            <person name="Koren S."/>
            <person name="Silverstein K.A.T."/>
            <person name="Beckman K.B."/>
            <person name="Gohl D.M."/>
        </authorList>
    </citation>
    <scope>NUCLEOTIDE SEQUENCE</scope>
    <source>
        <strain evidence="1">Duluth1</strain>
        <tissue evidence="1">Whole animal</tissue>
    </source>
</reference>
<reference evidence="1" key="2">
    <citation type="submission" date="2020-11" db="EMBL/GenBank/DDBJ databases">
        <authorList>
            <person name="McCartney M.A."/>
            <person name="Auch B."/>
            <person name="Kono T."/>
            <person name="Mallez S."/>
            <person name="Becker A."/>
            <person name="Gohl D.M."/>
            <person name="Silverstein K.A.T."/>
            <person name="Koren S."/>
            <person name="Bechman K.B."/>
            <person name="Herman A."/>
            <person name="Abrahante J.E."/>
            <person name="Garbe J."/>
        </authorList>
    </citation>
    <scope>NUCLEOTIDE SEQUENCE</scope>
    <source>
        <strain evidence="1">Duluth1</strain>
        <tissue evidence="1">Whole animal</tissue>
    </source>
</reference>
<protein>
    <submittedName>
        <fullName evidence="1">Uncharacterized protein</fullName>
    </submittedName>
</protein>
<keyword evidence="2" id="KW-1185">Reference proteome</keyword>